<evidence type="ECO:0000313" key="1">
    <source>
        <dbReference type="EMBL" id="SKB01706.1"/>
    </source>
</evidence>
<dbReference type="SUPFAM" id="SSF56752">
    <property type="entry name" value="D-aminoacid aminotransferase-like PLP-dependent enzymes"/>
    <property type="match status" value="1"/>
</dbReference>
<name>A0A1T4YIY2_9MICO</name>
<reference evidence="2" key="1">
    <citation type="submission" date="2017-02" db="EMBL/GenBank/DDBJ databases">
        <authorList>
            <person name="Varghese N."/>
            <person name="Submissions S."/>
        </authorList>
    </citation>
    <scope>NUCLEOTIDE SEQUENCE [LARGE SCALE GENOMIC DNA]</scope>
    <source>
        <strain evidence="2">VKM Ac-2052</strain>
    </source>
</reference>
<dbReference type="InterPro" id="IPR001544">
    <property type="entry name" value="Aminotrans_IV"/>
</dbReference>
<organism evidence="1 2">
    <name type="scientific">Agreia bicolorata</name>
    <dbReference type="NCBI Taxonomy" id="110935"/>
    <lineage>
        <taxon>Bacteria</taxon>
        <taxon>Bacillati</taxon>
        <taxon>Actinomycetota</taxon>
        <taxon>Actinomycetes</taxon>
        <taxon>Micrococcales</taxon>
        <taxon>Microbacteriaceae</taxon>
        <taxon>Agreia</taxon>
    </lineage>
</organism>
<dbReference type="InterPro" id="IPR043132">
    <property type="entry name" value="BCAT-like_C"/>
</dbReference>
<evidence type="ECO:0000313" key="2">
    <source>
        <dbReference type="Proteomes" id="UP000189735"/>
    </source>
</evidence>
<keyword evidence="1" id="KW-0456">Lyase</keyword>
<proteinExistence type="predicted"/>
<dbReference type="Gene3D" id="3.20.10.10">
    <property type="entry name" value="D-amino Acid Aminotransferase, subunit A, domain 2"/>
    <property type="match status" value="1"/>
</dbReference>
<protein>
    <submittedName>
        <fullName evidence="1">Branched-chain amino acid aminotransferase/4-amino-4-deoxychorismate lyase</fullName>
    </submittedName>
</protein>
<dbReference type="GO" id="GO:0008483">
    <property type="term" value="F:transaminase activity"/>
    <property type="evidence" value="ECO:0007669"/>
    <property type="project" value="UniProtKB-KW"/>
</dbReference>
<accession>A0A1T4YIY2</accession>
<dbReference type="EMBL" id="FUYG01000010">
    <property type="protein sequence ID" value="SKB01706.1"/>
    <property type="molecule type" value="Genomic_DNA"/>
</dbReference>
<gene>
    <name evidence="1" type="ORF">SAMN06295879_3314</name>
</gene>
<keyword evidence="1" id="KW-0032">Aminotransferase</keyword>
<dbReference type="Proteomes" id="UP000189735">
    <property type="component" value="Unassembled WGS sequence"/>
</dbReference>
<keyword evidence="1" id="KW-0808">Transferase</keyword>
<sequence length="279" mass="29966">MLQCSGDDATGHCNSVGRVITPRFFVWTGQELVETPDAPAHEGVLVADSWLVTDGGARALQLHRDRFLRGVASQTTIDSLSAESFWQAAVDELPRTGEWFPRVDALQTGDETTLALRLRPAPPLGASVRVASLDEGDPRMVTTVKGPDIERLGALKSEAAQNDVDEPIIVSAAGHVVDGATSAVLWWRGDRLFAPSASLRRVDSVTAKSIRLLASATGTDTGEEFATPADLAGCEVWVVNALHGIRIVTSWRNGPTLGRVHGRAAAWQRRLDALVRPLP</sequence>
<dbReference type="InterPro" id="IPR036038">
    <property type="entry name" value="Aminotransferase-like"/>
</dbReference>
<dbReference type="Pfam" id="PF01063">
    <property type="entry name" value="Aminotran_4"/>
    <property type="match status" value="1"/>
</dbReference>
<dbReference type="GO" id="GO:0016829">
    <property type="term" value="F:lyase activity"/>
    <property type="evidence" value="ECO:0007669"/>
    <property type="project" value="UniProtKB-KW"/>
</dbReference>
<dbReference type="AlphaFoldDB" id="A0A1T4YIY2"/>